<dbReference type="InterPro" id="IPR050817">
    <property type="entry name" value="DjlA_DnaK_co-chaperone"/>
</dbReference>
<dbReference type="RefSeq" id="WP_052220503.1">
    <property type="nucleotide sequence ID" value="NZ_LHUR01000012.1"/>
</dbReference>
<dbReference type="CDD" id="cd06257">
    <property type="entry name" value="DnaJ"/>
    <property type="match status" value="1"/>
</dbReference>
<dbReference type="Gene3D" id="1.10.287.110">
    <property type="entry name" value="DnaJ domain"/>
    <property type="match status" value="1"/>
</dbReference>
<evidence type="ECO:0000313" key="5">
    <source>
        <dbReference type="Proteomes" id="UP000037043"/>
    </source>
</evidence>
<organism evidence="4 5">
    <name type="scientific">Clostridium homopropionicum DSM 5847</name>
    <dbReference type="NCBI Taxonomy" id="1121318"/>
    <lineage>
        <taxon>Bacteria</taxon>
        <taxon>Bacillati</taxon>
        <taxon>Bacillota</taxon>
        <taxon>Clostridia</taxon>
        <taxon>Eubacteriales</taxon>
        <taxon>Clostridiaceae</taxon>
        <taxon>Clostridium</taxon>
    </lineage>
</organism>
<feature type="domain" description="J" evidence="3">
    <location>
        <begin position="3"/>
        <end position="69"/>
    </location>
</feature>
<dbReference type="Proteomes" id="UP000037043">
    <property type="component" value="Unassembled WGS sequence"/>
</dbReference>
<dbReference type="SUPFAM" id="SSF46565">
    <property type="entry name" value="Chaperone J-domain"/>
    <property type="match status" value="1"/>
</dbReference>
<dbReference type="PROSITE" id="PS50076">
    <property type="entry name" value="DNAJ_2"/>
    <property type="match status" value="1"/>
</dbReference>
<evidence type="ECO:0000259" key="3">
    <source>
        <dbReference type="PROSITE" id="PS50076"/>
    </source>
</evidence>
<dbReference type="PANTHER" id="PTHR24074">
    <property type="entry name" value="CO-CHAPERONE PROTEIN DJLA"/>
    <property type="match status" value="1"/>
</dbReference>
<dbReference type="AlphaFoldDB" id="A0A0L6ZCS6"/>
<evidence type="ECO:0000256" key="2">
    <source>
        <dbReference type="SAM" id="Coils"/>
    </source>
</evidence>
<dbReference type="InterPro" id="IPR036869">
    <property type="entry name" value="J_dom_sf"/>
</dbReference>
<dbReference type="Gene3D" id="1.25.40.10">
    <property type="entry name" value="Tetratricopeptide repeat domain"/>
    <property type="match status" value="1"/>
</dbReference>
<name>A0A0L6ZCS6_9CLOT</name>
<dbReference type="PRINTS" id="PR00625">
    <property type="entry name" value="JDOMAIN"/>
</dbReference>
<dbReference type="PATRIC" id="fig|1121318.3.peg.926"/>
<proteinExistence type="predicted"/>
<evidence type="ECO:0000256" key="1">
    <source>
        <dbReference type="ARBA" id="ARBA00022705"/>
    </source>
</evidence>
<dbReference type="SMART" id="SM00271">
    <property type="entry name" value="DnaJ"/>
    <property type="match status" value="1"/>
</dbReference>
<protein>
    <submittedName>
        <fullName evidence="4">Chaperone protein DnaJ</fullName>
    </submittedName>
</protein>
<dbReference type="SUPFAM" id="SSF48452">
    <property type="entry name" value="TPR-like"/>
    <property type="match status" value="1"/>
</dbReference>
<dbReference type="GO" id="GO:0006260">
    <property type="term" value="P:DNA replication"/>
    <property type="evidence" value="ECO:0007669"/>
    <property type="project" value="UniProtKB-KW"/>
</dbReference>
<dbReference type="EMBL" id="LHUR01000012">
    <property type="protein sequence ID" value="KOA20779.1"/>
    <property type="molecule type" value="Genomic_DNA"/>
</dbReference>
<keyword evidence="5" id="KW-1185">Reference proteome</keyword>
<comment type="caution">
    <text evidence="4">The sequence shown here is derived from an EMBL/GenBank/DDBJ whole genome shotgun (WGS) entry which is preliminary data.</text>
</comment>
<keyword evidence="1" id="KW-0235">DNA replication</keyword>
<keyword evidence="2" id="KW-0175">Coiled coil</keyword>
<dbReference type="STRING" id="36844.SAMN04488501_10379"/>
<feature type="coiled-coil region" evidence="2">
    <location>
        <begin position="41"/>
        <end position="68"/>
    </location>
</feature>
<dbReference type="InterPro" id="IPR011990">
    <property type="entry name" value="TPR-like_helical_dom_sf"/>
</dbReference>
<evidence type="ECO:0000313" key="4">
    <source>
        <dbReference type="EMBL" id="KOA20779.1"/>
    </source>
</evidence>
<reference evidence="5" key="1">
    <citation type="submission" date="2015-08" db="EMBL/GenBank/DDBJ databases">
        <title>Genome sequence of the strict anaerobe Clostridium homopropionicum LuHBu1 (DSM 5847T).</title>
        <authorList>
            <person name="Poehlein A."/>
            <person name="Beck M."/>
            <person name="Schiel-Bengelsdorf B."/>
            <person name="Bengelsdorf F.R."/>
            <person name="Daniel R."/>
            <person name="Duerre P."/>
        </authorList>
    </citation>
    <scope>NUCLEOTIDE SEQUENCE [LARGE SCALE GENOMIC DNA]</scope>
    <source>
        <strain evidence="5">DSM 5847</strain>
    </source>
</reference>
<gene>
    <name evidence="4" type="primary">dnaJ_2</name>
    <name evidence="4" type="ORF">CLHOM_09210</name>
</gene>
<accession>A0A0L6ZCS6</accession>
<sequence length="194" mass="22695">MRNPYEILELKEGASQEEIKQAYRNLARKYHPDQYGDNPLKDLAEDKMRELNEAYEQLTKNSNEYSNHSYSSSSDLDFNSIRMNINRGNFSYAEQQLNNVSNRNAEWNYLMGIINMNKGWYDAAFNYINTACRLDPFNREYSNTLNSLNNKNRSYRQAYYGSNRNNGEFCDICLKLWCLDSMCECCGGDIISCC</sequence>
<dbReference type="Pfam" id="PF00226">
    <property type="entry name" value="DnaJ"/>
    <property type="match status" value="1"/>
</dbReference>
<dbReference type="InterPro" id="IPR001623">
    <property type="entry name" value="DnaJ_domain"/>
</dbReference>